<gene>
    <name evidence="3" type="ORF">CDSM653_00159</name>
</gene>
<dbReference type="PANTHER" id="PTHR11749">
    <property type="entry name" value="RIBULOSE-5-PHOSPHATE-3-EPIMERASE"/>
    <property type="match status" value="1"/>
</dbReference>
<dbReference type="EMBL" id="ABXP02000026">
    <property type="protein sequence ID" value="KKC30735.1"/>
    <property type="molecule type" value="Genomic_DNA"/>
</dbReference>
<sequence>MKIIPSLASADQVCLKEMVERLEKLGLKELHLDIEDGNFVPNITFGLKTIKDLRKITDMLFHIHLMTNNPEKYFYELKSIGVTSVAVHIEAVEYPKWIINFGKSLGFKIGVALNPKTLPDVVEYIIDDVDFILIMTSEPDYTGQKFIFPIFKKISILSQMKKEWQEIWVDGGITLEILPKILEKKVDVIVLGRALFEDEKLEDHFGTIKNILEGSKIKVEETNKSL</sequence>
<dbReference type="PROSITE" id="PS01086">
    <property type="entry name" value="RIBUL_P_3_EPIMER_2"/>
    <property type="match status" value="1"/>
</dbReference>
<dbReference type="GO" id="GO:0016857">
    <property type="term" value="F:racemase and epimerase activity, acting on carbohydrates and derivatives"/>
    <property type="evidence" value="ECO:0007669"/>
    <property type="project" value="InterPro"/>
</dbReference>
<dbReference type="GO" id="GO:0046872">
    <property type="term" value="F:metal ion binding"/>
    <property type="evidence" value="ECO:0007669"/>
    <property type="project" value="UniProtKB-KW"/>
</dbReference>
<evidence type="ECO:0000256" key="1">
    <source>
        <dbReference type="ARBA" id="ARBA00022723"/>
    </source>
</evidence>
<accession>B7R622</accession>
<dbReference type="NCBIfam" id="NF004076">
    <property type="entry name" value="PRK05581.1-4"/>
    <property type="match status" value="1"/>
</dbReference>
<keyword evidence="1" id="KW-0479">Metal-binding</keyword>
<evidence type="ECO:0000313" key="3">
    <source>
        <dbReference type="EMBL" id="KKC30735.1"/>
    </source>
</evidence>
<evidence type="ECO:0000313" key="4">
    <source>
        <dbReference type="Proteomes" id="UP000010146"/>
    </source>
</evidence>
<protein>
    <submittedName>
        <fullName evidence="3">Pentose-5-phosphate-3-epimerase</fullName>
    </submittedName>
</protein>
<dbReference type="AlphaFoldDB" id="B7R622"/>
<dbReference type="SUPFAM" id="SSF51366">
    <property type="entry name" value="Ribulose-phoshate binding barrel"/>
    <property type="match status" value="1"/>
</dbReference>
<dbReference type="Gene3D" id="3.20.20.70">
    <property type="entry name" value="Aldolase class I"/>
    <property type="match status" value="1"/>
</dbReference>
<dbReference type="GO" id="GO:0005975">
    <property type="term" value="P:carbohydrate metabolic process"/>
    <property type="evidence" value="ECO:0007669"/>
    <property type="project" value="InterPro"/>
</dbReference>
<dbReference type="CDD" id="cd00429">
    <property type="entry name" value="RPE"/>
    <property type="match status" value="1"/>
</dbReference>
<dbReference type="Pfam" id="PF00834">
    <property type="entry name" value="Ribul_P_3_epim"/>
    <property type="match status" value="1"/>
</dbReference>
<organism evidence="3 4">
    <name type="scientific">Caldanaerobacter subterraneus subsp. pacificus DSM 12653</name>
    <dbReference type="NCBI Taxonomy" id="391606"/>
    <lineage>
        <taxon>Bacteria</taxon>
        <taxon>Bacillati</taxon>
        <taxon>Bacillota</taxon>
        <taxon>Clostridia</taxon>
        <taxon>Thermoanaerobacterales</taxon>
        <taxon>Thermoanaerobacteraceae</taxon>
        <taxon>Caldanaerobacter</taxon>
    </lineage>
</organism>
<reference evidence="3 4" key="1">
    <citation type="submission" date="2008-07" db="EMBL/GenBank/DDBJ databases">
        <authorList>
            <person name="Gonzalez J."/>
            <person name="Sokolova T."/>
            <person name="Ferriera S."/>
            <person name="Johnson J."/>
            <person name="Kravitz S."/>
            <person name="Beeson K."/>
            <person name="Sutton G."/>
            <person name="Rogers Y.-H."/>
            <person name="Friedman R."/>
            <person name="Frazier M."/>
            <person name="Venter J.C."/>
        </authorList>
    </citation>
    <scope>NUCLEOTIDE SEQUENCE [LARGE SCALE GENOMIC DNA]</scope>
    <source>
        <strain evidence="3 4">DSM 12653</strain>
    </source>
</reference>
<dbReference type="RefSeq" id="WP_009609646.1">
    <property type="nucleotide sequence ID" value="NZ_ABXP02000026.1"/>
</dbReference>
<dbReference type="InterPro" id="IPR000056">
    <property type="entry name" value="Ribul_P_3_epim-like"/>
</dbReference>
<comment type="caution">
    <text evidence="3">The sequence shown here is derived from an EMBL/GenBank/DDBJ whole genome shotgun (WGS) entry which is preliminary data.</text>
</comment>
<dbReference type="InterPro" id="IPR013785">
    <property type="entry name" value="Aldolase_TIM"/>
</dbReference>
<proteinExistence type="predicted"/>
<dbReference type="Proteomes" id="UP000010146">
    <property type="component" value="Unassembled WGS sequence"/>
</dbReference>
<reference evidence="3 4" key="2">
    <citation type="journal article" date="2015" name="BMC Genomics">
        <title>Analysis of three genomes within the thermophilic bacterial species Caldanaerobacter subterraneus with a focus on carbon monoxide dehydrogenase evolution and hydrolase diversity.</title>
        <authorList>
            <person name="Sant'Anna F.H."/>
            <person name="Lebedinsky A.V."/>
            <person name="Sokolova T.G."/>
            <person name="Robb F.T."/>
            <person name="Gonzalez J.M."/>
        </authorList>
    </citation>
    <scope>NUCLEOTIDE SEQUENCE [LARGE SCALE GENOMIC DNA]</scope>
    <source>
        <strain evidence="3 4">DSM 12653</strain>
    </source>
</reference>
<dbReference type="InterPro" id="IPR011060">
    <property type="entry name" value="RibuloseP-bd_barrel"/>
</dbReference>
<dbReference type="PROSITE" id="PS01085">
    <property type="entry name" value="RIBUL_P_3_EPIMER_1"/>
    <property type="match status" value="1"/>
</dbReference>
<evidence type="ECO:0000256" key="2">
    <source>
        <dbReference type="ARBA" id="ARBA00023235"/>
    </source>
</evidence>
<name>B7R622_9THEO</name>
<keyword evidence="2" id="KW-0413">Isomerase</keyword>
<reference evidence="4" key="3">
    <citation type="submission" date="2015-02" db="EMBL/GenBank/DDBJ databases">
        <title>Genome analysis of three genomes within the thermophilic hydrogenogenic bacterial species Caldanaerobacter subterraneus.</title>
        <authorList>
            <person name="Sant'Anna F.H."/>
            <person name="Lebedinsky A."/>
            <person name="Sokolova T."/>
            <person name="Robb F.T."/>
            <person name="Gonzalez J.M."/>
        </authorList>
    </citation>
    <scope>NUCLEOTIDE SEQUENCE [LARGE SCALE GENOMIC DNA]</scope>
    <source>
        <strain evidence="4">DSM 12653</strain>
    </source>
</reference>